<accession>A0A917DG23</accession>
<dbReference type="Proteomes" id="UP000598997">
    <property type="component" value="Unassembled WGS sequence"/>
</dbReference>
<evidence type="ECO:0000313" key="1">
    <source>
        <dbReference type="EMBL" id="GGD34781.1"/>
    </source>
</evidence>
<reference evidence="1 2" key="1">
    <citation type="journal article" date="2014" name="Int. J. Syst. Evol. Microbiol.">
        <title>Complete genome sequence of Corynebacterium casei LMG S-19264T (=DSM 44701T), isolated from a smear-ripened cheese.</title>
        <authorList>
            <consortium name="US DOE Joint Genome Institute (JGI-PGF)"/>
            <person name="Walter F."/>
            <person name="Albersmeier A."/>
            <person name="Kalinowski J."/>
            <person name="Ruckert C."/>
        </authorList>
    </citation>
    <scope>NUCLEOTIDE SEQUENCE [LARGE SCALE GENOMIC DNA]</scope>
    <source>
        <strain evidence="1 2">CGMCC 1.15358</strain>
    </source>
</reference>
<protein>
    <recommendedName>
        <fullName evidence="3">PAS domain-containing protein</fullName>
    </recommendedName>
</protein>
<evidence type="ECO:0008006" key="3">
    <source>
        <dbReference type="Google" id="ProtNLM"/>
    </source>
</evidence>
<dbReference type="OrthoDB" id="7441080at2"/>
<comment type="caution">
    <text evidence="1">The sequence shown here is derived from an EMBL/GenBank/DDBJ whole genome shotgun (WGS) entry which is preliminary data.</text>
</comment>
<name>A0A917DG23_9SPHN</name>
<keyword evidence="2" id="KW-1185">Reference proteome</keyword>
<dbReference type="RefSeq" id="WP_066764356.1">
    <property type="nucleotide sequence ID" value="NZ_BMIO01000002.1"/>
</dbReference>
<gene>
    <name evidence="1" type="ORF">GCM10010989_06150</name>
</gene>
<organism evidence="1 2">
    <name type="scientific">Croceicoccus pelagius</name>
    <dbReference type="NCBI Taxonomy" id="1703341"/>
    <lineage>
        <taxon>Bacteria</taxon>
        <taxon>Pseudomonadati</taxon>
        <taxon>Pseudomonadota</taxon>
        <taxon>Alphaproteobacteria</taxon>
        <taxon>Sphingomonadales</taxon>
        <taxon>Erythrobacteraceae</taxon>
        <taxon>Croceicoccus</taxon>
    </lineage>
</organism>
<dbReference type="AlphaFoldDB" id="A0A917DG23"/>
<proteinExistence type="predicted"/>
<dbReference type="EMBL" id="BMIO01000002">
    <property type="protein sequence ID" value="GGD34781.1"/>
    <property type="molecule type" value="Genomic_DNA"/>
</dbReference>
<sequence length="282" mass="30592">MDTVKGGFDDWLGAGDTLELAGYEEQIAEEPRDAGPNAPPPAIGQDERRMQVRAYNLWADLLGYRAYPDIRDLDASGDPDFADFSILLDFSSGIEDPTVMHLGRRLAEECGATGTHVIGQLSDVPAGSLLSRITDHYVQILARQAPIGFEAEFVNRRGALIVYRGILLPFSSDDRKIDHIYGVLNWKEVADTGIADLVSGELAGAFLQAGEGAVRAEDPLPAPLSRRLRAITPTGFDALDDDGPEFTLLMARRMSSGNVALLGEIPFDPALMRQAANKLQGR</sequence>
<evidence type="ECO:0000313" key="2">
    <source>
        <dbReference type="Proteomes" id="UP000598997"/>
    </source>
</evidence>